<dbReference type="OrthoDB" id="157634at2157"/>
<accession>C7NNP4</accession>
<organism evidence="3 4">
    <name type="scientific">Halorhabdus utahensis (strain DSM 12940 / JCM 11049 / AX-2)</name>
    <dbReference type="NCBI Taxonomy" id="519442"/>
    <lineage>
        <taxon>Archaea</taxon>
        <taxon>Methanobacteriati</taxon>
        <taxon>Methanobacteriota</taxon>
        <taxon>Stenosarchaea group</taxon>
        <taxon>Halobacteria</taxon>
        <taxon>Halobacteriales</taxon>
        <taxon>Haloarculaceae</taxon>
        <taxon>Halorhabdus</taxon>
    </lineage>
</organism>
<dbReference type="GeneID" id="8383672"/>
<evidence type="ECO:0000259" key="2">
    <source>
        <dbReference type="Pfam" id="PF24458"/>
    </source>
</evidence>
<dbReference type="STRING" id="519442.Huta_1393"/>
<keyword evidence="4" id="KW-1185">Reference proteome</keyword>
<dbReference type="HOGENOM" id="CLU_170809_0_0_2"/>
<reference evidence="3 4" key="1">
    <citation type="journal article" date="2009" name="Stand. Genomic Sci.">
        <title>Complete genome sequence of Halorhabdus utahensis type strain (AX-2).</title>
        <authorList>
            <person name="Anderson I."/>
            <person name="Tindall B.J."/>
            <person name="Pomrenke H."/>
            <person name="Goker M."/>
            <person name="Lapidus A."/>
            <person name="Nolan M."/>
            <person name="Copeland A."/>
            <person name="Glavina Del Rio T."/>
            <person name="Chen F."/>
            <person name="Tice H."/>
            <person name="Cheng J.F."/>
            <person name="Lucas S."/>
            <person name="Chertkov O."/>
            <person name="Bruce D."/>
            <person name="Brettin T."/>
            <person name="Detter J.C."/>
            <person name="Han C."/>
            <person name="Goodwin L."/>
            <person name="Land M."/>
            <person name="Hauser L."/>
            <person name="Chang Y.J."/>
            <person name="Jeffries C.D."/>
            <person name="Pitluck S."/>
            <person name="Pati A."/>
            <person name="Mavromatis K."/>
            <person name="Ivanova N."/>
            <person name="Ovchinnikova G."/>
            <person name="Chen A."/>
            <person name="Palaniappan K."/>
            <person name="Chain P."/>
            <person name="Rohde M."/>
            <person name="Bristow J."/>
            <person name="Eisen J.A."/>
            <person name="Markowitz V."/>
            <person name="Hugenholtz P."/>
            <person name="Kyrpides N.C."/>
            <person name="Klenk H.P."/>
        </authorList>
    </citation>
    <scope>NUCLEOTIDE SEQUENCE [LARGE SCALE GENOMIC DNA]</scope>
    <source>
        <strain evidence="4">DSM 12940 / JCM 11049 / AX-2</strain>
    </source>
</reference>
<feature type="region of interest" description="Disordered" evidence="1">
    <location>
        <begin position="1"/>
        <end position="76"/>
    </location>
</feature>
<dbReference type="Proteomes" id="UP000002071">
    <property type="component" value="Chromosome"/>
</dbReference>
<dbReference type="KEGG" id="hut:Huta_1393"/>
<name>C7NNP4_HALUD</name>
<feature type="domain" description="DUF7573" evidence="2">
    <location>
        <begin position="67"/>
        <end position="105"/>
    </location>
</feature>
<proteinExistence type="predicted"/>
<protein>
    <recommendedName>
        <fullName evidence="2">DUF7573 domain-containing protein</fullName>
    </recommendedName>
</protein>
<sequence>MGDDASLNEFLGDEGESATATESADDEAASGSELPAETATESESADDEAATQTQRADEASEEAVEPATTTSEFAPAGAECDACGASIDRRWYQDGDLVCAACKDW</sequence>
<dbReference type="InterPro" id="IPR055995">
    <property type="entry name" value="DUF7573"/>
</dbReference>
<feature type="compositionally biased region" description="Low complexity" evidence="1">
    <location>
        <begin position="29"/>
        <end position="42"/>
    </location>
</feature>
<dbReference type="eggNOG" id="arCOG06320">
    <property type="taxonomic scope" value="Archaea"/>
</dbReference>
<dbReference type="AlphaFoldDB" id="C7NNP4"/>
<evidence type="ECO:0000313" key="4">
    <source>
        <dbReference type="Proteomes" id="UP000002071"/>
    </source>
</evidence>
<dbReference type="EMBL" id="CP001687">
    <property type="protein sequence ID" value="ACV11569.1"/>
    <property type="molecule type" value="Genomic_DNA"/>
</dbReference>
<evidence type="ECO:0000313" key="3">
    <source>
        <dbReference type="EMBL" id="ACV11569.1"/>
    </source>
</evidence>
<evidence type="ECO:0000256" key="1">
    <source>
        <dbReference type="SAM" id="MobiDB-lite"/>
    </source>
</evidence>
<dbReference type="RefSeq" id="WP_015789143.1">
    <property type="nucleotide sequence ID" value="NC_013158.1"/>
</dbReference>
<gene>
    <name evidence="3" type="ordered locus">Huta_1393</name>
</gene>
<dbReference type="Pfam" id="PF24458">
    <property type="entry name" value="DUF7573"/>
    <property type="match status" value="1"/>
</dbReference>